<organism evidence="2 3">
    <name type="scientific">Brevundimonas balnearis</name>
    <dbReference type="NCBI Taxonomy" id="1572858"/>
    <lineage>
        <taxon>Bacteria</taxon>
        <taxon>Pseudomonadati</taxon>
        <taxon>Pseudomonadota</taxon>
        <taxon>Alphaproteobacteria</taxon>
        <taxon>Caulobacterales</taxon>
        <taxon>Caulobacteraceae</taxon>
        <taxon>Brevundimonas</taxon>
    </lineage>
</organism>
<dbReference type="RefSeq" id="WP_376835314.1">
    <property type="nucleotide sequence ID" value="NZ_JBHLSW010000004.1"/>
</dbReference>
<dbReference type="InterPro" id="IPR057326">
    <property type="entry name" value="KR_dom"/>
</dbReference>
<dbReference type="Proteomes" id="UP001589906">
    <property type="component" value="Unassembled WGS sequence"/>
</dbReference>
<reference evidence="2 3" key="1">
    <citation type="submission" date="2024-09" db="EMBL/GenBank/DDBJ databases">
        <authorList>
            <person name="Sun Q."/>
            <person name="Mori K."/>
        </authorList>
    </citation>
    <scope>NUCLEOTIDE SEQUENCE [LARGE SCALE GENOMIC DNA]</scope>
    <source>
        <strain evidence="2 3">NCAIM B.02621</strain>
    </source>
</reference>
<evidence type="ECO:0000313" key="2">
    <source>
        <dbReference type="EMBL" id="MFC0633410.1"/>
    </source>
</evidence>
<name>A0ABV6R1C1_9CAUL</name>
<dbReference type="InterPro" id="IPR036291">
    <property type="entry name" value="NAD(P)-bd_dom_sf"/>
</dbReference>
<feature type="domain" description="Ketoreductase" evidence="1">
    <location>
        <begin position="7"/>
        <end position="149"/>
    </location>
</feature>
<accession>A0ABV6R1C1</accession>
<protein>
    <submittedName>
        <fullName evidence="2">Complex I NDUFA9 subunit family protein</fullName>
    </submittedName>
</protein>
<comment type="caution">
    <text evidence="2">The sequence shown here is derived from an EMBL/GenBank/DDBJ whole genome shotgun (WGS) entry which is preliminary data.</text>
</comment>
<dbReference type="SMART" id="SM00822">
    <property type="entry name" value="PKS_KR"/>
    <property type="match status" value="1"/>
</dbReference>
<dbReference type="PANTHER" id="PTHR12126">
    <property type="entry name" value="NADH-UBIQUINONE OXIDOREDUCTASE 39 KDA SUBUNIT-RELATED"/>
    <property type="match status" value="1"/>
</dbReference>
<dbReference type="Gene3D" id="3.40.50.720">
    <property type="entry name" value="NAD(P)-binding Rossmann-like Domain"/>
    <property type="match status" value="1"/>
</dbReference>
<dbReference type="InterPro" id="IPR001509">
    <property type="entry name" value="Epimerase_deHydtase"/>
</dbReference>
<sequence>MAQMAGKVVVVFGGSGFVGAQAVRALAKRGWRVRVAVRKPHLAGPLRPLGDIGQIQAMRCDITRREDVAAALEGADAAVNLVGLLFEGGGRSFQAAHVDGARHIAEVCREKGVEQLVHISAIGADQNAAAGYARTKGEAEVVVRDAMPHAVILRPSIVFGHGDGFLNRFASLATMAPALPLIGGGVTKFQPVYVGDVAEAIAAGLERADARGRTFELGGPEVFSFKQILELILRETKRQRILLPIPFMAARILGSFAQLTAVIGVAPQLTRDQVLMLQSDNIVSAGAPGLTDLGVQPTGLEAIAPSYLWRYRRGGQFAEAPRQTEDALPA</sequence>
<dbReference type="Pfam" id="PF01370">
    <property type="entry name" value="Epimerase"/>
    <property type="match status" value="1"/>
</dbReference>
<dbReference type="SUPFAM" id="SSF51735">
    <property type="entry name" value="NAD(P)-binding Rossmann-fold domains"/>
    <property type="match status" value="1"/>
</dbReference>
<dbReference type="PANTHER" id="PTHR12126:SF11">
    <property type="entry name" value="NADH DEHYDROGENASE [UBIQUINONE] 1 ALPHA SUBCOMPLEX SUBUNIT 9, MITOCHONDRIAL"/>
    <property type="match status" value="1"/>
</dbReference>
<dbReference type="CDD" id="cd05271">
    <property type="entry name" value="NDUFA9_like_SDR_a"/>
    <property type="match status" value="1"/>
</dbReference>
<dbReference type="EMBL" id="JBHLSW010000004">
    <property type="protein sequence ID" value="MFC0633410.1"/>
    <property type="molecule type" value="Genomic_DNA"/>
</dbReference>
<evidence type="ECO:0000313" key="3">
    <source>
        <dbReference type="Proteomes" id="UP001589906"/>
    </source>
</evidence>
<keyword evidence="3" id="KW-1185">Reference proteome</keyword>
<evidence type="ECO:0000259" key="1">
    <source>
        <dbReference type="SMART" id="SM00822"/>
    </source>
</evidence>
<gene>
    <name evidence="2" type="ORF">ACFFGE_05910</name>
</gene>
<proteinExistence type="predicted"/>
<dbReference type="InterPro" id="IPR051207">
    <property type="entry name" value="ComplexI_NDUFA9_subunit"/>
</dbReference>